<gene>
    <name evidence="2" type="ORF">FA14DRAFT_172542</name>
</gene>
<feature type="signal peptide" evidence="1">
    <location>
        <begin position="1"/>
        <end position="25"/>
    </location>
</feature>
<accession>A0A316VEK0</accession>
<organism evidence="2 3">
    <name type="scientific">Meira miltonrushii</name>
    <dbReference type="NCBI Taxonomy" id="1280837"/>
    <lineage>
        <taxon>Eukaryota</taxon>
        <taxon>Fungi</taxon>
        <taxon>Dikarya</taxon>
        <taxon>Basidiomycota</taxon>
        <taxon>Ustilaginomycotina</taxon>
        <taxon>Exobasidiomycetes</taxon>
        <taxon>Exobasidiales</taxon>
        <taxon>Brachybasidiaceae</taxon>
        <taxon>Meira</taxon>
    </lineage>
</organism>
<dbReference type="Proteomes" id="UP000245771">
    <property type="component" value="Unassembled WGS sequence"/>
</dbReference>
<evidence type="ECO:0000313" key="3">
    <source>
        <dbReference type="Proteomes" id="UP000245771"/>
    </source>
</evidence>
<dbReference type="GeneID" id="37022192"/>
<sequence>MLFSNFRFVGFAIVAVALAFAATDAKSTSMKDGIELVQNWKPAQTDGSEKVHMITFVGDGKKYQIKGEKYANGKTSNAHCDATSVKRRLVLKNSCSVSSKEHDQIFTVSCTSNKKKNFARVLFKSTGEIEVNTHGKIWAGFTSDEEGQKLRSTELSMQALIAKGDDVGVIFSCISNKRGK</sequence>
<keyword evidence="1" id="KW-0732">Signal</keyword>
<dbReference type="AlphaFoldDB" id="A0A316VEK0"/>
<dbReference type="InParanoid" id="A0A316VEK0"/>
<keyword evidence="3" id="KW-1185">Reference proteome</keyword>
<dbReference type="EMBL" id="KZ819603">
    <property type="protein sequence ID" value="PWN35950.1"/>
    <property type="molecule type" value="Genomic_DNA"/>
</dbReference>
<reference evidence="2 3" key="1">
    <citation type="journal article" date="2018" name="Mol. Biol. Evol.">
        <title>Broad Genomic Sampling Reveals a Smut Pathogenic Ancestry of the Fungal Clade Ustilaginomycotina.</title>
        <authorList>
            <person name="Kijpornyongpan T."/>
            <person name="Mondo S.J."/>
            <person name="Barry K."/>
            <person name="Sandor L."/>
            <person name="Lee J."/>
            <person name="Lipzen A."/>
            <person name="Pangilinan J."/>
            <person name="LaButti K."/>
            <person name="Hainaut M."/>
            <person name="Henrissat B."/>
            <person name="Grigoriev I.V."/>
            <person name="Spatafora J.W."/>
            <person name="Aime M.C."/>
        </authorList>
    </citation>
    <scope>NUCLEOTIDE SEQUENCE [LARGE SCALE GENOMIC DNA]</scope>
    <source>
        <strain evidence="2 3">MCA 3882</strain>
    </source>
</reference>
<evidence type="ECO:0000313" key="2">
    <source>
        <dbReference type="EMBL" id="PWN35950.1"/>
    </source>
</evidence>
<feature type="chain" id="PRO_5016400015" evidence="1">
    <location>
        <begin position="26"/>
        <end position="180"/>
    </location>
</feature>
<name>A0A316VEK0_9BASI</name>
<proteinExistence type="predicted"/>
<protein>
    <submittedName>
        <fullName evidence="2">Uncharacterized protein</fullName>
    </submittedName>
</protein>
<dbReference type="RefSeq" id="XP_025356252.1">
    <property type="nucleotide sequence ID" value="XM_025500411.1"/>
</dbReference>
<evidence type="ECO:0000256" key="1">
    <source>
        <dbReference type="SAM" id="SignalP"/>
    </source>
</evidence>